<proteinExistence type="predicted"/>
<name>A0ABS4R0M4_9HYPH</name>
<feature type="transmembrane region" description="Helical" evidence="1">
    <location>
        <begin position="42"/>
        <end position="64"/>
    </location>
</feature>
<protein>
    <recommendedName>
        <fullName evidence="4">Transmembrane protein</fullName>
    </recommendedName>
</protein>
<evidence type="ECO:0008006" key="4">
    <source>
        <dbReference type="Google" id="ProtNLM"/>
    </source>
</evidence>
<keyword evidence="3" id="KW-1185">Reference proteome</keyword>
<reference evidence="2 3" key="1">
    <citation type="submission" date="2021-03" db="EMBL/GenBank/DDBJ databases">
        <title>Genomic Encyclopedia of Type Strains, Phase IV (KMG-IV): sequencing the most valuable type-strain genomes for metagenomic binning, comparative biology and taxonomic classification.</title>
        <authorList>
            <person name="Goeker M."/>
        </authorList>
    </citation>
    <scope>NUCLEOTIDE SEQUENCE [LARGE SCALE GENOMIC DNA]</scope>
    <source>
        <strain evidence="2 3">DSM 13372</strain>
    </source>
</reference>
<dbReference type="EMBL" id="JAGILA010000002">
    <property type="protein sequence ID" value="MBP2235946.1"/>
    <property type="molecule type" value="Genomic_DNA"/>
</dbReference>
<accession>A0ABS4R0M4</accession>
<evidence type="ECO:0000256" key="1">
    <source>
        <dbReference type="SAM" id="Phobius"/>
    </source>
</evidence>
<keyword evidence="1" id="KW-0472">Membrane</keyword>
<evidence type="ECO:0000313" key="3">
    <source>
        <dbReference type="Proteomes" id="UP000730739"/>
    </source>
</evidence>
<sequence>MLNLANRSILNKTFLADGVFSLITGMVLIVDAPPLAALAGPAISPIVMAALGMGLLLWGAFHLVSARKGGPNIFAARISIGGDILWQIGSVTTLALAYGSLSAIGVGLIIIGMIGVADFLYFKLRGIGQTHLKAAA</sequence>
<comment type="caution">
    <text evidence="2">The sequence shown here is derived from an EMBL/GenBank/DDBJ whole genome shotgun (WGS) entry which is preliminary data.</text>
</comment>
<evidence type="ECO:0000313" key="2">
    <source>
        <dbReference type="EMBL" id="MBP2235946.1"/>
    </source>
</evidence>
<feature type="transmembrane region" description="Helical" evidence="1">
    <location>
        <begin position="12"/>
        <end position="30"/>
    </location>
</feature>
<feature type="transmembrane region" description="Helical" evidence="1">
    <location>
        <begin position="104"/>
        <end position="122"/>
    </location>
</feature>
<keyword evidence="1" id="KW-0812">Transmembrane</keyword>
<organism evidence="2 3">
    <name type="scientific">Sinorhizobium kostiense</name>
    <dbReference type="NCBI Taxonomy" id="76747"/>
    <lineage>
        <taxon>Bacteria</taxon>
        <taxon>Pseudomonadati</taxon>
        <taxon>Pseudomonadota</taxon>
        <taxon>Alphaproteobacteria</taxon>
        <taxon>Hyphomicrobiales</taxon>
        <taxon>Rhizobiaceae</taxon>
        <taxon>Sinorhizobium/Ensifer group</taxon>
        <taxon>Sinorhizobium</taxon>
    </lineage>
</organism>
<dbReference type="Proteomes" id="UP000730739">
    <property type="component" value="Unassembled WGS sequence"/>
</dbReference>
<dbReference type="RefSeq" id="WP_209602103.1">
    <property type="nucleotide sequence ID" value="NZ_JAGILA010000002.1"/>
</dbReference>
<gene>
    <name evidence="2" type="ORF">J2Z31_002438</name>
</gene>
<keyword evidence="1" id="KW-1133">Transmembrane helix</keyword>